<dbReference type="Proteomes" id="UP000037784">
    <property type="component" value="Unassembled WGS sequence"/>
</dbReference>
<keyword evidence="4 5" id="KW-0720">Serine protease</keyword>
<dbReference type="Gene3D" id="2.60.40.10">
    <property type="entry name" value="Immunoglobulins"/>
    <property type="match status" value="1"/>
</dbReference>
<accession>A0A0M9UCK9</accession>
<dbReference type="PANTHER" id="PTHR43399:SF4">
    <property type="entry name" value="CELL WALL-ASSOCIATED PROTEASE"/>
    <property type="match status" value="1"/>
</dbReference>
<dbReference type="PROSITE" id="PS50853">
    <property type="entry name" value="FN3"/>
    <property type="match status" value="1"/>
</dbReference>
<feature type="active site" description="Charge relay system" evidence="5">
    <location>
        <position position="333"/>
    </location>
</feature>
<dbReference type="Pfam" id="PF00082">
    <property type="entry name" value="Peptidase_S8"/>
    <property type="match status" value="1"/>
</dbReference>
<dbReference type="PANTHER" id="PTHR43399">
    <property type="entry name" value="SUBTILISIN-RELATED"/>
    <property type="match status" value="1"/>
</dbReference>
<dbReference type="Gene3D" id="3.40.50.200">
    <property type="entry name" value="Peptidase S8/S53 domain"/>
    <property type="match status" value="1"/>
</dbReference>
<dbReference type="AlphaFoldDB" id="A0A0M9UCK9"/>
<keyword evidence="8" id="KW-1185">Reference proteome</keyword>
<reference evidence="8" key="2">
    <citation type="submission" date="2015-08" db="EMBL/GenBank/DDBJ databases">
        <title>Draft Genome Sequence of a Heterotrophic Facultative Anaerobic Bacterium Ardenticatena maritima Strain 110S.</title>
        <authorList>
            <person name="Kawaichi S."/>
            <person name="Yoshida T."/>
            <person name="Sako Y."/>
            <person name="Nakamura R."/>
        </authorList>
    </citation>
    <scope>NUCLEOTIDE SEQUENCE [LARGE SCALE GENOMIC DNA]</scope>
    <source>
        <strain evidence="8">110S</strain>
    </source>
</reference>
<dbReference type="InterPro" id="IPR034058">
    <property type="entry name" value="TagA/B/C/D_pept_dom"/>
</dbReference>
<dbReference type="GO" id="GO:0006508">
    <property type="term" value="P:proteolysis"/>
    <property type="evidence" value="ECO:0007669"/>
    <property type="project" value="UniProtKB-KW"/>
</dbReference>
<proteinExistence type="inferred from homology"/>
<dbReference type="PROSITE" id="PS00138">
    <property type="entry name" value="SUBTILASE_SER"/>
    <property type="match status" value="1"/>
</dbReference>
<dbReference type="InterPro" id="IPR036116">
    <property type="entry name" value="FN3_sf"/>
</dbReference>
<evidence type="ECO:0000256" key="2">
    <source>
        <dbReference type="ARBA" id="ARBA00022670"/>
    </source>
</evidence>
<feature type="domain" description="Fibronectin type-III" evidence="6">
    <location>
        <begin position="866"/>
        <end position="965"/>
    </location>
</feature>
<dbReference type="EMBL" id="BBZA01000108">
    <property type="protein sequence ID" value="GAP63054.1"/>
    <property type="molecule type" value="Genomic_DNA"/>
</dbReference>
<keyword evidence="3 5" id="KW-0378">Hydrolase</keyword>
<dbReference type="InterPro" id="IPR013783">
    <property type="entry name" value="Ig-like_fold"/>
</dbReference>
<feature type="active site" description="Charge relay system" evidence="5">
    <location>
        <position position="560"/>
    </location>
</feature>
<dbReference type="InterPro" id="IPR036852">
    <property type="entry name" value="Peptidase_S8/S53_dom_sf"/>
</dbReference>
<dbReference type="CDD" id="cd04842">
    <property type="entry name" value="Peptidases_S8_Kp43_protease"/>
    <property type="match status" value="1"/>
</dbReference>
<dbReference type="InterPro" id="IPR003961">
    <property type="entry name" value="FN3_dom"/>
</dbReference>
<comment type="caution">
    <text evidence="7">The sequence shown here is derived from an EMBL/GenBank/DDBJ whole genome shotgun (WGS) entry which is preliminary data.</text>
</comment>
<name>A0A0M9UCK9_9CHLR</name>
<evidence type="ECO:0000256" key="1">
    <source>
        <dbReference type="ARBA" id="ARBA00011073"/>
    </source>
</evidence>
<evidence type="ECO:0000259" key="6">
    <source>
        <dbReference type="PROSITE" id="PS50853"/>
    </source>
</evidence>
<dbReference type="SUPFAM" id="SSF52743">
    <property type="entry name" value="Subtilisin-like"/>
    <property type="match status" value="1"/>
</dbReference>
<dbReference type="InterPro" id="IPR000209">
    <property type="entry name" value="Peptidase_S8/S53_dom"/>
</dbReference>
<gene>
    <name evidence="7" type="ORF">ARMA_1477</name>
</gene>
<dbReference type="GO" id="GO:0004252">
    <property type="term" value="F:serine-type endopeptidase activity"/>
    <property type="evidence" value="ECO:0007669"/>
    <property type="project" value="UniProtKB-UniRule"/>
</dbReference>
<dbReference type="InterPro" id="IPR008979">
    <property type="entry name" value="Galactose-bd-like_sf"/>
</dbReference>
<evidence type="ECO:0000313" key="7">
    <source>
        <dbReference type="EMBL" id="GAP63054.1"/>
    </source>
</evidence>
<sequence length="1185" mass="126385">MRVFAPKEIFATPQNGVILWHEYGAFALYKVRPQVLATLPPAERQRVRILNEAPPLLFANGALDPRAPTAAVPTAWRAPTASQGAALHLVQFVGPIKDEWLATLEKVGATPVHYVAQNGYIVWADEAARARLDALAREGEILQFSMPHQPYFKIAPVLLTRLEQTPAAETIVTITVQLYRHAGAAQTQKQIDALAVRRLSEWTPVLQYANATLDVHLDDVATIAAMPDVMWVEEYLPRERFDEVQTQLIAGHFTADQSAPTGPGYLAWLDSLGFSQNPADYPIVDIVDDGVGDGTLDTGDPTLHEFGQAANPSRAVYIANCTSAPNGGGLDGHGHINASIAFGYDTRAGFPYRDPLGFQRGLGVNPYGRFAATRVFSPYFDLSACGNSDTGLIKHLQDSGAHISSNSWGCPTCSTTYDASAQAFDIGTRDADLTEPGNQEMLFIFAAGNSGPESGSIGSPGNAKNVLTVGASENVRPDDEDGTWVDGCFTDATSADNAMDIADFSSRGPAPGNRTKPEVVAPGTHVQGTASTHPGYTGSGVCDAYRPSGQTIFAASSGTSHSTPAVAGVASLVYYWLQHVHAIPTPSPALLKAYIMAHTTYLTGVAANDTLPSNAQGYGMPNLEMAFDATPRLFVNQSVLFNATGETWTLHGAVADPTKPVVIVLNYTDAPGALGTSPQVNDLDLEVLVDGTLYRGNVFNGQWSAPGGAPDTVNNYEVIRLPAGTSSALSITITASNIAGDGVPNQGDATDQDFALVCYNCAQTFDFVLQATPPKQAVCAPESATYDITAFSILGYADPVTLSVSGAPSGTLPLFSANPITPTASSTLTISNTAAAAFGAYTLDIVGVAPTSTHTTTVQLALFTAPPEAPTLLAPANGATSIPRKPTLTWNDGSQAVGAFIEIATDATFATPVYTATITPGVQSHTLATALDYDTTYYWRVRNTNPCGEGAYSDVFTFTTETTPPILLVDDDDNDPDMRAFYTSTLETLGVSFDVWDTAQSDNEPTSADLAPYTVVIWFSGDAFGSPTGPSEASEAALSSWLESGNRCLFMSSQDYHWARQLTLFMKNYLGVAGIVDDVNYSEVIGQGNIFGPLGTYTLDYTAINSHNWSDTITPTLDANVVYMSEKGPAAVQRQTATYRTMYWGFSFEALSTQQDRLANMQAVLTWCETPLPERPKVFLPFVVR</sequence>
<evidence type="ECO:0000256" key="5">
    <source>
        <dbReference type="PROSITE-ProRule" id="PRU01240"/>
    </source>
</evidence>
<organism evidence="7 8">
    <name type="scientific">Ardenticatena maritima</name>
    <dbReference type="NCBI Taxonomy" id="872965"/>
    <lineage>
        <taxon>Bacteria</taxon>
        <taxon>Bacillati</taxon>
        <taxon>Chloroflexota</taxon>
        <taxon>Ardenticatenia</taxon>
        <taxon>Ardenticatenales</taxon>
        <taxon>Ardenticatenaceae</taxon>
        <taxon>Ardenticatena</taxon>
    </lineage>
</organism>
<dbReference type="Gene3D" id="2.60.120.380">
    <property type="match status" value="1"/>
</dbReference>
<dbReference type="InterPro" id="IPR023828">
    <property type="entry name" value="Peptidase_S8_Ser-AS"/>
</dbReference>
<keyword evidence="2 5" id="KW-0645">Protease</keyword>
<dbReference type="InParanoid" id="A0A0M9UCK9"/>
<evidence type="ECO:0000256" key="4">
    <source>
        <dbReference type="ARBA" id="ARBA00022825"/>
    </source>
</evidence>
<reference evidence="7 8" key="1">
    <citation type="journal article" date="2015" name="Genome Announc.">
        <title>Draft Genome Sequence of a Heterotrophic Facultative Anaerobic Thermophilic Bacterium, Ardenticatena maritima Strain 110ST.</title>
        <authorList>
            <person name="Kawaichi S."/>
            <person name="Yoshida T."/>
            <person name="Sako Y."/>
            <person name="Nakamura R."/>
        </authorList>
    </citation>
    <scope>NUCLEOTIDE SEQUENCE [LARGE SCALE GENOMIC DNA]</scope>
    <source>
        <strain evidence="7 8">110S</strain>
    </source>
</reference>
<protein>
    <recommendedName>
        <fullName evidence="6">Fibronectin type-III domain-containing protein</fullName>
    </recommendedName>
</protein>
<dbReference type="InterPro" id="IPR051048">
    <property type="entry name" value="Peptidase_S8/S53_subtilisin"/>
</dbReference>
<dbReference type="SUPFAM" id="SSF49265">
    <property type="entry name" value="Fibronectin type III"/>
    <property type="match status" value="1"/>
</dbReference>
<dbReference type="SUPFAM" id="SSF49785">
    <property type="entry name" value="Galactose-binding domain-like"/>
    <property type="match status" value="1"/>
</dbReference>
<evidence type="ECO:0000256" key="3">
    <source>
        <dbReference type="ARBA" id="ARBA00022801"/>
    </source>
</evidence>
<dbReference type="STRING" id="872965.SE16_04400"/>
<feature type="active site" description="Charge relay system" evidence="5">
    <location>
        <position position="288"/>
    </location>
</feature>
<dbReference type="PROSITE" id="PS51892">
    <property type="entry name" value="SUBTILASE"/>
    <property type="match status" value="1"/>
</dbReference>
<comment type="similarity">
    <text evidence="1 5">Belongs to the peptidase S8 family.</text>
</comment>
<evidence type="ECO:0000313" key="8">
    <source>
        <dbReference type="Proteomes" id="UP000037784"/>
    </source>
</evidence>